<evidence type="ECO:0000313" key="4">
    <source>
        <dbReference type="Proteomes" id="UP001580346"/>
    </source>
</evidence>
<gene>
    <name evidence="3" type="ORF">ACE41H_02850</name>
</gene>
<protein>
    <submittedName>
        <fullName evidence="3">ABC transporter substrate-binding protein</fullName>
    </submittedName>
</protein>
<dbReference type="Gene3D" id="3.90.76.10">
    <property type="entry name" value="Dipeptide-binding Protein, Domain 1"/>
    <property type="match status" value="1"/>
</dbReference>
<dbReference type="Pfam" id="PF00496">
    <property type="entry name" value="SBP_bac_5"/>
    <property type="match status" value="1"/>
</dbReference>
<dbReference type="Proteomes" id="UP001580346">
    <property type="component" value="Unassembled WGS sequence"/>
</dbReference>
<dbReference type="CDD" id="cd08502">
    <property type="entry name" value="PBP2_NikA_DppA_OppA_like_16"/>
    <property type="match status" value="1"/>
</dbReference>
<dbReference type="InterPro" id="IPR000914">
    <property type="entry name" value="SBP_5_dom"/>
</dbReference>
<keyword evidence="4" id="KW-1185">Reference proteome</keyword>
<evidence type="ECO:0000313" key="3">
    <source>
        <dbReference type="EMBL" id="MFB5265725.1"/>
    </source>
</evidence>
<dbReference type="PANTHER" id="PTHR30290:SF38">
    <property type="entry name" value="D,D-DIPEPTIDE-BINDING PERIPLASMIC PROTEIN DDPA-RELATED"/>
    <property type="match status" value="1"/>
</dbReference>
<organism evidence="3 4">
    <name type="scientific">Paenibacillus enshidis</name>
    <dbReference type="NCBI Taxonomy" id="1458439"/>
    <lineage>
        <taxon>Bacteria</taxon>
        <taxon>Bacillati</taxon>
        <taxon>Bacillota</taxon>
        <taxon>Bacilli</taxon>
        <taxon>Bacillales</taxon>
        <taxon>Paenibacillaceae</taxon>
        <taxon>Paenibacillus</taxon>
    </lineage>
</organism>
<evidence type="ECO:0000259" key="2">
    <source>
        <dbReference type="Pfam" id="PF00496"/>
    </source>
</evidence>
<feature type="domain" description="Solute-binding protein family 5" evidence="2">
    <location>
        <begin position="75"/>
        <end position="434"/>
    </location>
</feature>
<dbReference type="Gene3D" id="3.40.190.10">
    <property type="entry name" value="Periplasmic binding protein-like II"/>
    <property type="match status" value="1"/>
</dbReference>
<dbReference type="InterPro" id="IPR030678">
    <property type="entry name" value="Peptide/Ni-bd"/>
</dbReference>
<accession>A0ABV5ANG2</accession>
<dbReference type="PANTHER" id="PTHR30290">
    <property type="entry name" value="PERIPLASMIC BINDING COMPONENT OF ABC TRANSPORTER"/>
    <property type="match status" value="1"/>
</dbReference>
<comment type="caution">
    <text evidence="3">The sequence shown here is derived from an EMBL/GenBank/DDBJ whole genome shotgun (WGS) entry which is preliminary data.</text>
</comment>
<dbReference type="RefSeq" id="WP_375353251.1">
    <property type="nucleotide sequence ID" value="NZ_JBHHMI010000002.1"/>
</dbReference>
<dbReference type="EMBL" id="JBHHMI010000002">
    <property type="protein sequence ID" value="MFB5265725.1"/>
    <property type="molecule type" value="Genomic_DNA"/>
</dbReference>
<dbReference type="Gene3D" id="3.10.105.10">
    <property type="entry name" value="Dipeptide-binding Protein, Domain 3"/>
    <property type="match status" value="1"/>
</dbReference>
<reference evidence="3 4" key="1">
    <citation type="submission" date="2024-09" db="EMBL/GenBank/DDBJ databases">
        <title>Paenibacillus zeirhizospherea sp. nov., isolated from surface of the maize (Zea mays) roots in a horticulture field, Hungary.</title>
        <authorList>
            <person name="Marton D."/>
            <person name="Farkas M."/>
            <person name="Bedics A."/>
            <person name="Toth E."/>
            <person name="Tancsics A."/>
            <person name="Boka K."/>
            <person name="Maroti G."/>
            <person name="Kriszt B."/>
            <person name="Cserhati M."/>
        </authorList>
    </citation>
    <scope>NUCLEOTIDE SEQUENCE [LARGE SCALE GENOMIC DNA]</scope>
    <source>
        <strain evidence="3 4">KCTC 33519</strain>
    </source>
</reference>
<sequence length="517" mass="57295">MLLSLVLVLAACSGKPEASSVQGNEEGNPVSGGILEVAYPANPATLDPHLTTNQATRDVSRNIYEQLLTLNKNYEVIPQLAESYEVSEDGKTYTFYLRQGVLFHNGKEMKAEDVVASMEKWLATSTQGQANLKGAAFSKIDDYTVQLTLEAPSLIGSYILADTAPFPGIMPKEVIDAAGPEGVKEFIGTGPYKLEEWKTDQYVHLAKFADYAPQETESSGLGGKKNAYLDEIYFRYVTDESTRVAGIMTGEYDAAFGIPFDNAEQIESTDGVSNYFSEGGIVTYVFNKKAGPFADQKLRQAFNLALNYDEALTAAYSDSRFYKLDSSLALPSQTDWYSKAGAEQYNVNDIEKAKQLVAESSYSGEEVVILTTRDYPEQYNLAVVAQEVLKSIGVNAKLDVYDWPTVQERRTDENNFDLFAVSFATRATIHQYPFLESGADYPGWTNSPEIDELLAQIQVAPSIEAAKPLVDELNRKNWEYLPIIKLGNIQNLIAVRDNVKGFDDLVGPILWNVWIDE</sequence>
<dbReference type="InterPro" id="IPR039424">
    <property type="entry name" value="SBP_5"/>
</dbReference>
<dbReference type="PIRSF" id="PIRSF002741">
    <property type="entry name" value="MppA"/>
    <property type="match status" value="1"/>
</dbReference>
<name>A0ABV5ANG2_9BACL</name>
<proteinExistence type="predicted"/>
<dbReference type="SUPFAM" id="SSF53850">
    <property type="entry name" value="Periplasmic binding protein-like II"/>
    <property type="match status" value="1"/>
</dbReference>
<evidence type="ECO:0000256" key="1">
    <source>
        <dbReference type="ARBA" id="ARBA00022729"/>
    </source>
</evidence>
<keyword evidence="1" id="KW-0732">Signal</keyword>